<accession>A0A7G8QAS0</accession>
<dbReference type="Gene3D" id="3.40.50.1820">
    <property type="entry name" value="alpha/beta hydrolase"/>
    <property type="match status" value="1"/>
</dbReference>
<name>A0A7G8QAS0_9GAMM</name>
<dbReference type="Pfam" id="PF12697">
    <property type="entry name" value="Abhydrolase_6"/>
    <property type="match status" value="1"/>
</dbReference>
<dbReference type="PIRSF" id="PIRSF037442">
    <property type="entry name" value="UCP037442_abhydr"/>
    <property type="match status" value="1"/>
</dbReference>
<gene>
    <name evidence="2" type="ORF">H8F01_16680</name>
</gene>
<proteinExistence type="predicted"/>
<dbReference type="Proteomes" id="UP000515873">
    <property type="component" value="Chromosome"/>
</dbReference>
<dbReference type="SUPFAM" id="SSF53474">
    <property type="entry name" value="alpha/beta-Hydrolases"/>
    <property type="match status" value="1"/>
</dbReference>
<dbReference type="InterPro" id="IPR017208">
    <property type="entry name" value="UCP037442_abhydr"/>
</dbReference>
<keyword evidence="3" id="KW-1185">Reference proteome</keyword>
<evidence type="ECO:0000313" key="3">
    <source>
        <dbReference type="Proteomes" id="UP000515873"/>
    </source>
</evidence>
<dbReference type="GO" id="GO:0016787">
    <property type="term" value="F:hydrolase activity"/>
    <property type="evidence" value="ECO:0007669"/>
    <property type="project" value="UniProtKB-KW"/>
</dbReference>
<keyword evidence="2" id="KW-0378">Hydrolase</keyword>
<protein>
    <submittedName>
        <fullName evidence="2">Alpha/beta fold hydrolase</fullName>
    </submittedName>
</protein>
<evidence type="ECO:0000313" key="2">
    <source>
        <dbReference type="EMBL" id="QNK03878.1"/>
    </source>
</evidence>
<dbReference type="EMBL" id="CP060412">
    <property type="protein sequence ID" value="QNK03878.1"/>
    <property type="molecule type" value="Genomic_DNA"/>
</dbReference>
<dbReference type="InterPro" id="IPR000073">
    <property type="entry name" value="AB_hydrolase_1"/>
</dbReference>
<organism evidence="2 3">
    <name type="scientific">Dyella telluris</name>
    <dbReference type="NCBI Taxonomy" id="2763498"/>
    <lineage>
        <taxon>Bacteria</taxon>
        <taxon>Pseudomonadati</taxon>
        <taxon>Pseudomonadota</taxon>
        <taxon>Gammaproteobacteria</taxon>
        <taxon>Lysobacterales</taxon>
        <taxon>Rhodanobacteraceae</taxon>
        <taxon>Dyella</taxon>
    </lineage>
</organism>
<sequence>MTTVIDQAPPSPGEAFTLTARDGYVLSGTRFPAVGALRGRLVVAGATAVPQGFYRRFAQFASAQGYDTLIFDYRGVGQSSPPSLRGFRMDLLDWGRQDLAAAIDAMAGDDVPLYVVGHSYGGHGFGLAPNHGKVTGFYVFGTGAGWHGWMPRFERVRVLAMWRVVLPLLTWWKGYCPWRMLGLGEDLPTDVFRQWRHWCGFPHYFFDDPAMQGIEHSYAAVQTPIVAVNALDDAWASPTSRDAFVQAYCNAPLTRQDLDPTRIGGKVGHMGYFRPAAEPLWRDALSWFATLPPAGSTS</sequence>
<dbReference type="AlphaFoldDB" id="A0A7G8QAS0"/>
<evidence type="ECO:0000259" key="1">
    <source>
        <dbReference type="Pfam" id="PF12697"/>
    </source>
</evidence>
<feature type="domain" description="AB hydrolase-1" evidence="1">
    <location>
        <begin position="42"/>
        <end position="276"/>
    </location>
</feature>
<dbReference type="InterPro" id="IPR029058">
    <property type="entry name" value="AB_hydrolase_fold"/>
</dbReference>
<dbReference type="KEGG" id="dtl:H8F01_16680"/>
<reference evidence="2 3" key="1">
    <citation type="submission" date="2020-08" db="EMBL/GenBank/DDBJ databases">
        <title>Dyella sp. G9 isolated from forest soil.</title>
        <authorList>
            <person name="Fu J."/>
            <person name="Qiu L."/>
        </authorList>
    </citation>
    <scope>NUCLEOTIDE SEQUENCE [LARGE SCALE GENOMIC DNA]</scope>
    <source>
        <strain evidence="2 3">G9</strain>
    </source>
</reference>